<dbReference type="PRINTS" id="PR00038">
    <property type="entry name" value="HTHLUXR"/>
</dbReference>
<evidence type="ECO:0000259" key="4">
    <source>
        <dbReference type="PROSITE" id="PS50043"/>
    </source>
</evidence>
<evidence type="ECO:0000256" key="2">
    <source>
        <dbReference type="ARBA" id="ARBA00023125"/>
    </source>
</evidence>
<dbReference type="EMBL" id="JAINVV010000004">
    <property type="protein sequence ID" value="MBY8822982.1"/>
    <property type="molecule type" value="Genomic_DNA"/>
</dbReference>
<dbReference type="Gene3D" id="1.25.40.10">
    <property type="entry name" value="Tetratricopeptide repeat domain"/>
    <property type="match status" value="1"/>
</dbReference>
<keyword evidence="1" id="KW-0805">Transcription regulation</keyword>
<dbReference type="PANTHER" id="PTHR44688:SF16">
    <property type="entry name" value="DNA-BINDING TRANSCRIPTIONAL ACTIVATOR DEVR_DOSR"/>
    <property type="match status" value="1"/>
</dbReference>
<gene>
    <name evidence="5" type="ORF">K7G82_11800</name>
</gene>
<comment type="caution">
    <text evidence="5">The sequence shown here is derived from an EMBL/GenBank/DDBJ whole genome shotgun (WGS) entry which is preliminary data.</text>
</comment>
<protein>
    <submittedName>
        <fullName evidence="5">LuxR C-terminal-related transcriptional regulator</fullName>
    </submittedName>
</protein>
<dbReference type="InterPro" id="IPR049945">
    <property type="entry name" value="AAA_22"/>
</dbReference>
<dbReference type="Gene3D" id="1.10.10.10">
    <property type="entry name" value="Winged helix-like DNA-binding domain superfamily/Winged helix DNA-binding domain"/>
    <property type="match status" value="1"/>
</dbReference>
<keyword evidence="6" id="KW-1185">Reference proteome</keyword>
<dbReference type="Pfam" id="PF25873">
    <property type="entry name" value="WHD_MalT"/>
    <property type="match status" value="1"/>
</dbReference>
<keyword evidence="3" id="KW-0804">Transcription</keyword>
<name>A0ABS7PNU5_9SPHN</name>
<organism evidence="5 6">
    <name type="scientific">Sphingomonas colocasiae</name>
    <dbReference type="NCBI Taxonomy" id="1848973"/>
    <lineage>
        <taxon>Bacteria</taxon>
        <taxon>Pseudomonadati</taxon>
        <taxon>Pseudomonadota</taxon>
        <taxon>Alphaproteobacteria</taxon>
        <taxon>Sphingomonadales</taxon>
        <taxon>Sphingomonadaceae</taxon>
        <taxon>Sphingomonas</taxon>
    </lineage>
</organism>
<dbReference type="CDD" id="cd06170">
    <property type="entry name" value="LuxR_C_like"/>
    <property type="match status" value="1"/>
</dbReference>
<dbReference type="Gene3D" id="3.40.50.300">
    <property type="entry name" value="P-loop containing nucleotide triphosphate hydrolases"/>
    <property type="match status" value="1"/>
</dbReference>
<dbReference type="InterPro" id="IPR027417">
    <property type="entry name" value="P-loop_NTPase"/>
</dbReference>
<dbReference type="Proteomes" id="UP000706039">
    <property type="component" value="Unassembled WGS sequence"/>
</dbReference>
<dbReference type="RefSeq" id="WP_222990019.1">
    <property type="nucleotide sequence ID" value="NZ_JAINVV010000004.1"/>
</dbReference>
<dbReference type="Pfam" id="PF00196">
    <property type="entry name" value="GerE"/>
    <property type="match status" value="1"/>
</dbReference>
<keyword evidence="2" id="KW-0238">DNA-binding</keyword>
<reference evidence="5 6" key="1">
    <citation type="submission" date="2021-08" db="EMBL/GenBank/DDBJ databases">
        <authorList>
            <person name="Tuo L."/>
        </authorList>
    </citation>
    <scope>NUCLEOTIDE SEQUENCE [LARGE SCALE GENOMIC DNA]</scope>
    <source>
        <strain evidence="5 6">JCM 31229</strain>
    </source>
</reference>
<dbReference type="PROSITE" id="PS50043">
    <property type="entry name" value="HTH_LUXR_2"/>
    <property type="match status" value="1"/>
</dbReference>
<dbReference type="SMART" id="SM00421">
    <property type="entry name" value="HTH_LUXR"/>
    <property type="match status" value="1"/>
</dbReference>
<dbReference type="Pfam" id="PF13401">
    <property type="entry name" value="AAA_22"/>
    <property type="match status" value="1"/>
</dbReference>
<proteinExistence type="predicted"/>
<evidence type="ECO:0000313" key="6">
    <source>
        <dbReference type="Proteomes" id="UP000706039"/>
    </source>
</evidence>
<dbReference type="InterPro" id="IPR000792">
    <property type="entry name" value="Tscrpt_reg_LuxR_C"/>
</dbReference>
<dbReference type="PANTHER" id="PTHR44688">
    <property type="entry name" value="DNA-BINDING TRANSCRIPTIONAL ACTIVATOR DEVR_DOSR"/>
    <property type="match status" value="1"/>
</dbReference>
<dbReference type="InterPro" id="IPR011990">
    <property type="entry name" value="TPR-like_helical_dom_sf"/>
</dbReference>
<feature type="domain" description="HTH luxR-type" evidence="4">
    <location>
        <begin position="830"/>
        <end position="895"/>
    </location>
</feature>
<dbReference type="InterPro" id="IPR016032">
    <property type="entry name" value="Sig_transdc_resp-reg_C-effctor"/>
</dbReference>
<evidence type="ECO:0000256" key="3">
    <source>
        <dbReference type="ARBA" id="ARBA00023163"/>
    </source>
</evidence>
<dbReference type="SUPFAM" id="SSF46894">
    <property type="entry name" value="C-terminal effector domain of the bipartite response regulators"/>
    <property type="match status" value="1"/>
</dbReference>
<dbReference type="SUPFAM" id="SSF52540">
    <property type="entry name" value="P-loop containing nucleoside triphosphate hydrolases"/>
    <property type="match status" value="1"/>
</dbReference>
<evidence type="ECO:0000256" key="1">
    <source>
        <dbReference type="ARBA" id="ARBA00023015"/>
    </source>
</evidence>
<accession>A0ABS7PNU5</accession>
<evidence type="ECO:0000313" key="5">
    <source>
        <dbReference type="EMBL" id="MBY8822982.1"/>
    </source>
</evidence>
<dbReference type="InterPro" id="IPR059106">
    <property type="entry name" value="WHD_MalT"/>
</dbReference>
<dbReference type="InterPro" id="IPR036388">
    <property type="entry name" value="WH-like_DNA-bd_sf"/>
</dbReference>
<sequence>MTAPEPEAPGLSPPGLSRRRAQLRRIAPPAQHVAATGRALLRRSLDVARAGRLTILMGPTGYGKTTALAQWTATLADRGLAAAWYTASDLDREPDMFLQMLALSLDRAGVDMADMAQRKAGNASPKATLDDMLLRLEQFARPLVIVVDDYERVEHPEIARMIDVMVEALPDEIHLVLATRRKPQLNLSALRAQGAVRIIDPAELRLSEDEIAAALDLSPDTSELARIVEQTEGWPVAVQLYRLWRDRAGRHADAPGFGGQVEEVADYLAEQVMADLPDALRALVIDMAVLDYIEPALADRIRGRTDSAAQLAEIAARLPTLVQRSASEGEPAYRLHPLLADYAQARDGDQVRRLHSEAARWFAEHERYAAAVRHAVLSSNAAVQTRIVGALPFLDIFLAYGAGELRAILRETPAALVATLPRIQLMAALAHFKTGAFGSALAMLDLVRERSAANGDATRDARFVVECDALALIFLIYIDGPIEDCETRIAQILAQASAYPLLWAWCENAMIVVHQQRGDLAAARQSIIRAREIYETGGMLGFAEAHLHTHDMLIMLAAGQLRQAGELATAMQRDQRTRRNAEPVVAAMTQMTLAAIEHERNYRERAGDTIRLALEQFGEGEAWFEQYAIAYPVIADVIARRHGRDAAIRMIETADARLKARGMRCCTGLLHALAGLHRAGGMSAEAAALLRDPALQRSAARDGAGISWRERDMARRALVAAALRAAAPEAACGHARAMIDEGQRDDRIGTLIKGLVLLARASEAAGDGAEADRAIAEAVRIACTESVTAAFVEEGAAIRPLLLRARTLIQAAIDQKHAEAILRTLDAHPQFRSPDMLSDREAEIVAHLADGASNKLIARRLGLTDNTVKFHLKKAYAKLGVSSRKEAVARVMQDG</sequence>